<reference evidence="4" key="1">
    <citation type="submission" date="2021-01" db="EMBL/GenBank/DDBJ databases">
        <title>Genome public.</title>
        <authorList>
            <person name="Liu C."/>
            <person name="Sun Q."/>
        </authorList>
    </citation>
    <scope>NUCLEOTIDE SEQUENCE [LARGE SCALE GENOMIC DNA]</scope>
    <source>
        <strain evidence="4">CGMCC 1.18722</strain>
    </source>
</reference>
<feature type="chain" id="PRO_5046581706" evidence="1">
    <location>
        <begin position="28"/>
        <end position="354"/>
    </location>
</feature>
<dbReference type="PANTHER" id="PTHR35535">
    <property type="entry name" value="HEAT SHOCK PROTEIN HSLJ"/>
    <property type="match status" value="1"/>
</dbReference>
<feature type="domain" description="DUF306" evidence="2">
    <location>
        <begin position="115"/>
        <end position="221"/>
    </location>
</feature>
<feature type="signal peptide" evidence="1">
    <location>
        <begin position="1"/>
        <end position="27"/>
    </location>
</feature>
<dbReference type="PROSITE" id="PS51257">
    <property type="entry name" value="PROKAR_LIPOPROTEIN"/>
    <property type="match status" value="1"/>
</dbReference>
<dbReference type="InterPro" id="IPR038670">
    <property type="entry name" value="HslJ-like_sf"/>
</dbReference>
<dbReference type="RefSeq" id="WP_202082046.1">
    <property type="nucleotide sequence ID" value="NZ_JAERTZ010000004.1"/>
</dbReference>
<keyword evidence="4" id="KW-1185">Reference proteome</keyword>
<gene>
    <name evidence="3" type="ORF">JKV55_01830</name>
</gene>
<comment type="caution">
    <text evidence="3">The sequence shown here is derived from an EMBL/GenBank/DDBJ whole genome shotgun (WGS) entry which is preliminary data.</text>
</comment>
<accession>A0ABS1QMP4</accession>
<name>A0ABS1QMP4_9GAMM</name>
<dbReference type="InterPro" id="IPR053147">
    <property type="entry name" value="Hsp_HslJ-like"/>
</dbReference>
<evidence type="ECO:0000259" key="2">
    <source>
        <dbReference type="Pfam" id="PF03724"/>
    </source>
</evidence>
<dbReference type="Pfam" id="PF03724">
    <property type="entry name" value="META"/>
    <property type="match status" value="1"/>
</dbReference>
<evidence type="ECO:0000313" key="3">
    <source>
        <dbReference type="EMBL" id="MBL1376071.1"/>
    </source>
</evidence>
<protein>
    <submittedName>
        <fullName evidence="3">META domain-containing protein</fullName>
    </submittedName>
</protein>
<sequence length="354" mass="39193">MMKSSLYSVLLLPLALLLSACSSPGQGDWQRLAPGEPDLRFTGMVHYLELEGGLYLIRDAGGTNHNPVNLPDVFRRDGLAVEVEARRRDDLLSIGMVGPMVELVRIRRAEPEPAEPLPGSRWRLEDLGGRGVLDRVPVTLAFPEQGRVAGFASCNAFGGFADIDGERIRIGGLIATQKSCTEAVDHQEALYLAALESAARFTTQGPFLYLYGRDHAPPLKFIRIEEEERLMGDWILTAHLLPGIGALSEAEAAAWHGRRLQLRFPWAEWDGERCDSPRYRLSPLEPDALLADYRLAPGSLPPLETATRPQRLEVFCAERPWLELLVGDNRLLLPWDGAFFELEPDGGIHSATGQ</sequence>
<dbReference type="InterPro" id="IPR005184">
    <property type="entry name" value="DUF306_Meta_HslJ"/>
</dbReference>
<dbReference type="Proteomes" id="UP000638570">
    <property type="component" value="Unassembled WGS sequence"/>
</dbReference>
<dbReference type="PANTHER" id="PTHR35535:SF2">
    <property type="entry name" value="DUF306 DOMAIN-CONTAINING PROTEIN"/>
    <property type="match status" value="1"/>
</dbReference>
<dbReference type="Gene3D" id="2.40.128.270">
    <property type="match status" value="1"/>
</dbReference>
<evidence type="ECO:0000313" key="4">
    <source>
        <dbReference type="Proteomes" id="UP000638570"/>
    </source>
</evidence>
<keyword evidence="1" id="KW-0732">Signal</keyword>
<dbReference type="EMBL" id="JAERTZ010000004">
    <property type="protein sequence ID" value="MBL1376071.1"/>
    <property type="molecule type" value="Genomic_DNA"/>
</dbReference>
<organism evidence="3 4">
    <name type="scientific">Zobellella iuensis</name>
    <dbReference type="NCBI Taxonomy" id="2803811"/>
    <lineage>
        <taxon>Bacteria</taxon>
        <taxon>Pseudomonadati</taxon>
        <taxon>Pseudomonadota</taxon>
        <taxon>Gammaproteobacteria</taxon>
        <taxon>Aeromonadales</taxon>
        <taxon>Aeromonadaceae</taxon>
        <taxon>Zobellella</taxon>
    </lineage>
</organism>
<evidence type="ECO:0000256" key="1">
    <source>
        <dbReference type="SAM" id="SignalP"/>
    </source>
</evidence>
<proteinExistence type="predicted"/>